<evidence type="ECO:0000256" key="1">
    <source>
        <dbReference type="SAM" id="MobiDB-lite"/>
    </source>
</evidence>
<name>A0A4Z2E3L5_9TELE</name>
<organism evidence="3 4">
    <name type="scientific">Liparis tanakae</name>
    <name type="common">Tanaka's snailfish</name>
    <dbReference type="NCBI Taxonomy" id="230148"/>
    <lineage>
        <taxon>Eukaryota</taxon>
        <taxon>Metazoa</taxon>
        <taxon>Chordata</taxon>
        <taxon>Craniata</taxon>
        <taxon>Vertebrata</taxon>
        <taxon>Euteleostomi</taxon>
        <taxon>Actinopterygii</taxon>
        <taxon>Neopterygii</taxon>
        <taxon>Teleostei</taxon>
        <taxon>Neoteleostei</taxon>
        <taxon>Acanthomorphata</taxon>
        <taxon>Eupercaria</taxon>
        <taxon>Perciformes</taxon>
        <taxon>Cottioidei</taxon>
        <taxon>Cottales</taxon>
        <taxon>Liparidae</taxon>
        <taxon>Liparis</taxon>
    </lineage>
</organism>
<reference evidence="3 4" key="1">
    <citation type="submission" date="2019-03" db="EMBL/GenBank/DDBJ databases">
        <title>First draft genome of Liparis tanakae, snailfish: a comprehensive survey of snailfish specific genes.</title>
        <authorList>
            <person name="Kim W."/>
            <person name="Song I."/>
            <person name="Jeong J.-H."/>
            <person name="Kim D."/>
            <person name="Kim S."/>
            <person name="Ryu S."/>
            <person name="Song J.Y."/>
            <person name="Lee S.K."/>
        </authorList>
    </citation>
    <scope>NUCLEOTIDE SEQUENCE [LARGE SCALE GENOMIC DNA]</scope>
    <source>
        <tissue evidence="3">Muscle</tissue>
    </source>
</reference>
<sequence>MVMVPVPVQGLGCPLQQRPCTGRPASRGAPPGREGGGARPQTRGGPASRTRTKSKSKSKSVTTARLPLARQLCSHGGLQPVVHMDVLCGSLWFSVVLCGSLWFSVVLCGSLWFFVVLCGSLWFSVVLCGSLWFFVALVEILIT</sequence>
<dbReference type="OrthoDB" id="9219244at2759"/>
<evidence type="ECO:0000313" key="3">
    <source>
        <dbReference type="EMBL" id="TNN23365.1"/>
    </source>
</evidence>
<protein>
    <submittedName>
        <fullName evidence="3">Uncharacterized protein</fullName>
    </submittedName>
</protein>
<dbReference type="AlphaFoldDB" id="A0A4Z2E3L5"/>
<dbReference type="EMBL" id="SRLO01018762">
    <property type="protein sequence ID" value="TNN23365.1"/>
    <property type="molecule type" value="Genomic_DNA"/>
</dbReference>
<evidence type="ECO:0000256" key="2">
    <source>
        <dbReference type="SAM" id="Phobius"/>
    </source>
</evidence>
<feature type="transmembrane region" description="Helical" evidence="2">
    <location>
        <begin position="91"/>
        <end position="115"/>
    </location>
</feature>
<dbReference type="Proteomes" id="UP000314294">
    <property type="component" value="Unassembled WGS sequence"/>
</dbReference>
<accession>A0A4Z2E3L5</accession>
<keyword evidence="2" id="KW-0472">Membrane</keyword>
<proteinExistence type="predicted"/>
<keyword evidence="2" id="KW-0812">Transmembrane</keyword>
<feature type="region of interest" description="Disordered" evidence="1">
    <location>
        <begin position="15"/>
        <end position="62"/>
    </location>
</feature>
<gene>
    <name evidence="3" type="ORF">EYF80_066517</name>
</gene>
<comment type="caution">
    <text evidence="3">The sequence shown here is derived from an EMBL/GenBank/DDBJ whole genome shotgun (WGS) entry which is preliminary data.</text>
</comment>
<feature type="transmembrane region" description="Helical" evidence="2">
    <location>
        <begin position="121"/>
        <end position="142"/>
    </location>
</feature>
<evidence type="ECO:0000313" key="4">
    <source>
        <dbReference type="Proteomes" id="UP000314294"/>
    </source>
</evidence>
<keyword evidence="4" id="KW-1185">Reference proteome</keyword>
<feature type="compositionally biased region" description="Low complexity" evidence="1">
    <location>
        <begin position="22"/>
        <end position="32"/>
    </location>
</feature>
<keyword evidence="2" id="KW-1133">Transmembrane helix</keyword>